<name>A0A5C8G5R5_9SPIR</name>
<gene>
    <name evidence="3" type="ORF">EPJ76_02840</name>
</gene>
<feature type="chain" id="PRO_5023150350" description="Lipoprotein" evidence="2">
    <location>
        <begin position="29"/>
        <end position="168"/>
    </location>
</feature>
<proteinExistence type="predicted"/>
<dbReference type="RefSeq" id="WP_147530449.1">
    <property type="nucleotide sequence ID" value="NZ_SAYI01000013.1"/>
</dbReference>
<comment type="caution">
    <text evidence="3">The sequence shown here is derived from an EMBL/GenBank/DDBJ whole genome shotgun (WGS) entry which is preliminary data.</text>
</comment>
<feature type="signal peptide" evidence="2">
    <location>
        <begin position="1"/>
        <end position="28"/>
    </location>
</feature>
<evidence type="ECO:0008006" key="5">
    <source>
        <dbReference type="Google" id="ProtNLM"/>
    </source>
</evidence>
<evidence type="ECO:0000313" key="3">
    <source>
        <dbReference type="EMBL" id="TXJ57037.1"/>
    </source>
</evidence>
<feature type="region of interest" description="Disordered" evidence="1">
    <location>
        <begin position="29"/>
        <end position="48"/>
    </location>
</feature>
<protein>
    <recommendedName>
        <fullName evidence="5">Lipoprotein</fullName>
    </recommendedName>
</protein>
<organism evidence="3 4">
    <name type="scientific">Brachyspira aalborgi</name>
    <dbReference type="NCBI Taxonomy" id="29522"/>
    <lineage>
        <taxon>Bacteria</taxon>
        <taxon>Pseudomonadati</taxon>
        <taxon>Spirochaetota</taxon>
        <taxon>Spirochaetia</taxon>
        <taxon>Brachyspirales</taxon>
        <taxon>Brachyspiraceae</taxon>
        <taxon>Brachyspira</taxon>
    </lineage>
</organism>
<reference evidence="3 4" key="1">
    <citation type="journal article" date="1992" name="Lakartidningen">
        <title>[Penicillin V and not amoxicillin is the first choice preparation in acute otitis].</title>
        <authorList>
            <person name="Kamme C."/>
            <person name="Lundgren K."/>
            <person name="Prellner K."/>
        </authorList>
    </citation>
    <scope>NUCLEOTIDE SEQUENCE [LARGE SCALE GENOMIC DNA]</scope>
    <source>
        <strain evidence="3 4">PC3053II</strain>
    </source>
</reference>
<evidence type="ECO:0000256" key="1">
    <source>
        <dbReference type="SAM" id="MobiDB-lite"/>
    </source>
</evidence>
<dbReference type="EMBL" id="SAYI01000013">
    <property type="protein sequence ID" value="TXJ57037.1"/>
    <property type="molecule type" value="Genomic_DNA"/>
</dbReference>
<evidence type="ECO:0000313" key="4">
    <source>
        <dbReference type="Proteomes" id="UP000322327"/>
    </source>
</evidence>
<evidence type="ECO:0000256" key="2">
    <source>
        <dbReference type="SAM" id="SignalP"/>
    </source>
</evidence>
<dbReference type="PROSITE" id="PS51257">
    <property type="entry name" value="PROKAR_LIPOPROTEIN"/>
    <property type="match status" value="1"/>
</dbReference>
<keyword evidence="2" id="KW-0732">Signal</keyword>
<dbReference type="AlphaFoldDB" id="A0A5C8G5R5"/>
<accession>A0A5C8G5R5</accession>
<feature type="compositionally biased region" description="Polar residues" evidence="1">
    <location>
        <begin position="29"/>
        <end position="39"/>
    </location>
</feature>
<sequence length="168" mass="18031">MKNSKNKKLFTYMVVGALVMALSISCKSNEEPSSGSKAGTNPPAGEYSATTFTSSTPYTYYTNKATVTHNGNGCTISGTLKGYKLISSTNAYKTNNFSITVNSWTENSDGNGSGAQGEQLVLNSPQGGSLGWIKWFNTDSGNTAIDFQLYDVEGFYYHLNNYGSGLTN</sequence>
<dbReference type="Proteomes" id="UP000322327">
    <property type="component" value="Unassembled WGS sequence"/>
</dbReference>